<comment type="caution">
    <text evidence="1">The sequence shown here is derived from an EMBL/GenBank/DDBJ whole genome shotgun (WGS) entry which is preliminary data.</text>
</comment>
<accession>A0ABV8LCQ5</accession>
<gene>
    <name evidence="1" type="ORF">ACFOW8_24465</name>
</gene>
<name>A0ABV8LCQ5_9NOCA</name>
<reference evidence="2" key="1">
    <citation type="journal article" date="2019" name="Int. J. Syst. Evol. Microbiol.">
        <title>The Global Catalogue of Microorganisms (GCM) 10K type strain sequencing project: providing services to taxonomists for standard genome sequencing and annotation.</title>
        <authorList>
            <consortium name="The Broad Institute Genomics Platform"/>
            <consortium name="The Broad Institute Genome Sequencing Center for Infectious Disease"/>
            <person name="Wu L."/>
            <person name="Ma J."/>
        </authorList>
    </citation>
    <scope>NUCLEOTIDE SEQUENCE [LARGE SCALE GENOMIC DNA]</scope>
    <source>
        <strain evidence="2">CGMCC 4.7204</strain>
    </source>
</reference>
<evidence type="ECO:0000313" key="2">
    <source>
        <dbReference type="Proteomes" id="UP001595767"/>
    </source>
</evidence>
<evidence type="ECO:0008006" key="3">
    <source>
        <dbReference type="Google" id="ProtNLM"/>
    </source>
</evidence>
<keyword evidence="2" id="KW-1185">Reference proteome</keyword>
<sequence>MSAGAVEMVTSLHDVLDALTVPYAVPCIEEWISEGQLYRSDAVPFLTGIDVDPVTGVQTRIVRFGAVPTPTAVRAMLGWAGADGTEEMLSVEVPGAADLLHMPCSQIYVERAPDDYAGADVRRSALADAPAWVVASLETSLRNGAAARGLVFEEPALAGYLACLLDDPDCFACYSPSDALAAVLLLVEDDWDGCERLELFDLVGADTRQAEPLLASAARLVGVDRVRGTVTMGSDTRGPKVWAALRGRGWRRIGCQVIAKRHEFEEMAN</sequence>
<evidence type="ECO:0000313" key="1">
    <source>
        <dbReference type="EMBL" id="MFC4128084.1"/>
    </source>
</evidence>
<proteinExistence type="predicted"/>
<organism evidence="1 2">
    <name type="scientific">Nocardia rhizosphaerae</name>
    <dbReference type="NCBI Taxonomy" id="1691571"/>
    <lineage>
        <taxon>Bacteria</taxon>
        <taxon>Bacillati</taxon>
        <taxon>Actinomycetota</taxon>
        <taxon>Actinomycetes</taxon>
        <taxon>Mycobacteriales</taxon>
        <taxon>Nocardiaceae</taxon>
        <taxon>Nocardia</taxon>
    </lineage>
</organism>
<protein>
    <recommendedName>
        <fullName evidence="3">N-acetyltransferase domain-containing protein</fullName>
    </recommendedName>
</protein>
<dbReference type="RefSeq" id="WP_378553809.1">
    <property type="nucleotide sequence ID" value="NZ_JBHSBA010000015.1"/>
</dbReference>
<dbReference type="Proteomes" id="UP001595767">
    <property type="component" value="Unassembled WGS sequence"/>
</dbReference>
<dbReference type="EMBL" id="JBHSBA010000015">
    <property type="protein sequence ID" value="MFC4128084.1"/>
    <property type="molecule type" value="Genomic_DNA"/>
</dbReference>